<reference evidence="1" key="1">
    <citation type="journal article" date="2006" name="BMC Biol.">
        <title>The complete chloroplast DNA sequence of the green alga Oltmannsiellopsis viridis reveals a distinctive quadripartite architecture in the chloroplast genome of early diverging ulvophytes.</title>
        <authorList>
            <person name="Pombert J.F."/>
            <person name="Lemieux C."/>
            <person name="Turmel M."/>
        </authorList>
    </citation>
    <scope>NUCLEOTIDE SEQUENCE</scope>
</reference>
<name>Q8WL04_9CHLO</name>
<geneLocation type="chloroplast" evidence="1"/>
<protein>
    <recommendedName>
        <fullName evidence="2">Homing endonuclease LAGLIDADG domain-containing protein</fullName>
    </recommendedName>
</protein>
<dbReference type="EMBL" id="L43354">
    <property type="protein sequence ID" value="AAL34369.1"/>
    <property type="molecule type" value="Genomic_DNA"/>
</dbReference>
<sequence length="212" mass="23617">MTTKQPKKRTQASFVRTLSPTEAAYLAGVIDSDGAIIAQIKQNVGGGYVMLHQLSVTLQVTQKTKRRVIFLQHIVDLIGEGNLRDRLAELEDDVDVTTLYENQLSEPPDGSKKVVPVSDFYITKRESIAAVLTQIKPYLVVKKEQAVLVEQIITALKDNQSTKDPALFIPICRLVDRVALLNDSKNKTTSTNTVIETLKVLPKFANIKWDTL</sequence>
<accession>Q8WL04</accession>
<keyword evidence="1" id="KW-0150">Chloroplast</keyword>
<evidence type="ECO:0000313" key="1">
    <source>
        <dbReference type="EMBL" id="AAL34369.1"/>
    </source>
</evidence>
<dbReference type="Gene3D" id="3.10.28.10">
    <property type="entry name" value="Homing endonucleases"/>
    <property type="match status" value="1"/>
</dbReference>
<evidence type="ECO:0008006" key="2">
    <source>
        <dbReference type="Google" id="ProtNLM"/>
    </source>
</evidence>
<dbReference type="AlphaFoldDB" id="Q8WL04"/>
<dbReference type="InterPro" id="IPR027434">
    <property type="entry name" value="Homing_endonucl"/>
</dbReference>
<proteinExistence type="predicted"/>
<organism evidence="1">
    <name type="scientific">Chlamydomonas sphaeroides</name>
    <dbReference type="NCBI Taxonomy" id="28458"/>
    <lineage>
        <taxon>Eukaryota</taxon>
        <taxon>Viridiplantae</taxon>
        <taxon>Chlorophyta</taxon>
        <taxon>core chlorophytes</taxon>
        <taxon>Chlorophyceae</taxon>
        <taxon>CS clade</taxon>
        <taxon>Chlamydomonadales</taxon>
        <taxon>Chlamydomonadaceae</taxon>
        <taxon>Chlamydomonas</taxon>
    </lineage>
</organism>
<keyword evidence="1" id="KW-0934">Plastid</keyword>
<dbReference type="SUPFAM" id="SSF55608">
    <property type="entry name" value="Homing endonucleases"/>
    <property type="match status" value="1"/>
</dbReference>